<proteinExistence type="predicted"/>
<name>A0A7X0D317_9HYPH</name>
<gene>
    <name evidence="1" type="ORF">HNQ72_006031</name>
</gene>
<accession>A0A7X0D317</accession>
<reference evidence="1 2" key="1">
    <citation type="submission" date="2020-08" db="EMBL/GenBank/DDBJ databases">
        <title>Genomic Encyclopedia of Type Strains, Phase IV (KMG-IV): sequencing the most valuable type-strain genomes for metagenomic binning, comparative biology and taxonomic classification.</title>
        <authorList>
            <person name="Goeker M."/>
        </authorList>
    </citation>
    <scope>NUCLEOTIDE SEQUENCE [LARGE SCALE GENOMIC DNA]</scope>
    <source>
        <strain evidence="1 2">DSM 100734</strain>
    </source>
</reference>
<dbReference type="EMBL" id="JACHEG010000015">
    <property type="protein sequence ID" value="MBB6166180.1"/>
    <property type="molecule type" value="Genomic_DNA"/>
</dbReference>
<comment type="caution">
    <text evidence="1">The sequence shown here is derived from an EMBL/GenBank/DDBJ whole genome shotgun (WGS) entry which is preliminary data.</text>
</comment>
<evidence type="ECO:0000313" key="2">
    <source>
        <dbReference type="Proteomes" id="UP000547879"/>
    </source>
</evidence>
<evidence type="ECO:0000313" key="1">
    <source>
        <dbReference type="EMBL" id="MBB6166180.1"/>
    </source>
</evidence>
<organism evidence="1 2">
    <name type="scientific">Rhizobium wenxiniae</name>
    <dbReference type="NCBI Taxonomy" id="1737357"/>
    <lineage>
        <taxon>Bacteria</taxon>
        <taxon>Pseudomonadati</taxon>
        <taxon>Pseudomonadota</taxon>
        <taxon>Alphaproteobacteria</taxon>
        <taxon>Hyphomicrobiales</taxon>
        <taxon>Rhizobiaceae</taxon>
        <taxon>Rhizobium/Agrobacterium group</taxon>
        <taxon>Rhizobium</taxon>
    </lineage>
</organism>
<dbReference type="Proteomes" id="UP000547879">
    <property type="component" value="Unassembled WGS sequence"/>
</dbReference>
<dbReference type="AlphaFoldDB" id="A0A7X0D317"/>
<protein>
    <submittedName>
        <fullName evidence="1">Uncharacterized protein</fullName>
    </submittedName>
</protein>
<keyword evidence="2" id="KW-1185">Reference proteome</keyword>
<sequence>MPILLVSAMLRARVDPDLPRLTKPFRKDELAASLAQPVT</sequence>